<reference evidence="1 2" key="1">
    <citation type="submission" date="2017-06" db="EMBL/GenBank/DDBJ databases">
        <authorList>
            <consortium name="Pathogen Informatics"/>
        </authorList>
    </citation>
    <scope>NUCLEOTIDE SEQUENCE [LARGE SCALE GENOMIC DNA]</scope>
    <source>
        <strain evidence="1 2">NCTC12149</strain>
    </source>
</reference>
<evidence type="ECO:0000313" key="1">
    <source>
        <dbReference type="EMBL" id="SNV47954.1"/>
    </source>
</evidence>
<dbReference type="RefSeq" id="WP_093095344.1">
    <property type="nucleotide sequence ID" value="NZ_FNGK01000001.1"/>
</dbReference>
<dbReference type="KEGG" id="smiz:4412673_01454"/>
<dbReference type="Proteomes" id="UP000215355">
    <property type="component" value="Chromosome 1"/>
</dbReference>
<dbReference type="AlphaFoldDB" id="A0AAJ4XAK6"/>
<protein>
    <submittedName>
        <fullName evidence="1">Uncharacterized protein</fullName>
    </submittedName>
</protein>
<proteinExistence type="predicted"/>
<gene>
    <name evidence="1" type="ORF">SAMEA4412673_01454</name>
</gene>
<sequence>MSKKIIKAEELHITDAECNSRLIISIENGFPSIKLQNPNPEFPSAVLELDSKGTHIKFTHPKGNSSYFFLNNEGSSGLVMINEKGERSYEKIVDDKG</sequence>
<evidence type="ECO:0000313" key="2">
    <source>
        <dbReference type="Proteomes" id="UP000215355"/>
    </source>
</evidence>
<organism evidence="1 2">
    <name type="scientific">Sphingobacterium mizutaii</name>
    <dbReference type="NCBI Taxonomy" id="1010"/>
    <lineage>
        <taxon>Bacteria</taxon>
        <taxon>Pseudomonadati</taxon>
        <taxon>Bacteroidota</taxon>
        <taxon>Sphingobacteriia</taxon>
        <taxon>Sphingobacteriales</taxon>
        <taxon>Sphingobacteriaceae</taxon>
        <taxon>Sphingobacterium</taxon>
    </lineage>
</organism>
<name>A0AAJ4XAK6_9SPHI</name>
<dbReference type="EMBL" id="LT906468">
    <property type="protein sequence ID" value="SNV47954.1"/>
    <property type="molecule type" value="Genomic_DNA"/>
</dbReference>
<accession>A0AAJ4XAK6</accession>